<dbReference type="SFLD" id="SFLDG00180">
    <property type="entry name" value="muconate_cycloisomerase"/>
    <property type="match status" value="1"/>
</dbReference>
<gene>
    <name evidence="10" type="ORF">G3M99_02190</name>
</gene>
<dbReference type="PANTHER" id="PTHR48073">
    <property type="entry name" value="O-SUCCINYLBENZOATE SYNTHASE-RELATED"/>
    <property type="match status" value="1"/>
</dbReference>
<feature type="binding site" evidence="6">
    <location>
        <position position="159"/>
    </location>
    <ligand>
        <name>substrate</name>
    </ligand>
</feature>
<evidence type="ECO:0000313" key="10">
    <source>
        <dbReference type="EMBL" id="NEU03682.1"/>
    </source>
</evidence>
<dbReference type="InterPro" id="IPR036849">
    <property type="entry name" value="Enolase-like_C_sf"/>
</dbReference>
<comment type="caution">
    <text evidence="10">The sequence shown here is derived from an EMBL/GenBank/DDBJ whole genome shotgun (WGS) entry which is preliminary data.</text>
</comment>
<dbReference type="RefSeq" id="WP_199868987.1">
    <property type="nucleotide sequence ID" value="NZ_JAAGPU010000002.1"/>
</dbReference>
<evidence type="ECO:0000256" key="3">
    <source>
        <dbReference type="ARBA" id="ARBA00022842"/>
    </source>
</evidence>
<keyword evidence="2 7" id="KW-0479">Metal-binding</keyword>
<reference evidence="10 11" key="1">
    <citation type="submission" date="2020-02" db="EMBL/GenBank/DDBJ databases">
        <title>Genome assembly of a novel Clostridium senegalense strain.</title>
        <authorList>
            <person name="Gupta T.B."/>
            <person name="Jauregui R."/>
            <person name="Maclean P."/>
            <person name="Nawarathana A."/>
            <person name="Brightwell G."/>
        </authorList>
    </citation>
    <scope>NUCLEOTIDE SEQUENCE [LARGE SCALE GENOMIC DNA]</scope>
    <source>
        <strain evidence="10 11">AGRFS4</strain>
    </source>
</reference>
<evidence type="ECO:0000256" key="8">
    <source>
        <dbReference type="RuleBase" id="RU366006"/>
    </source>
</evidence>
<dbReference type="CDD" id="cd03319">
    <property type="entry name" value="L-Ala-DL-Glu_epimerase"/>
    <property type="match status" value="1"/>
</dbReference>
<feature type="binding site" evidence="6">
    <location>
        <position position="24"/>
    </location>
    <ligand>
        <name>substrate</name>
    </ligand>
</feature>
<protein>
    <recommendedName>
        <fullName evidence="8">Dipeptide epimerase</fullName>
        <ecNumber evidence="8">5.1.1.-</ecNumber>
    </recommendedName>
</protein>
<dbReference type="InterPro" id="IPR029017">
    <property type="entry name" value="Enolase-like_N"/>
</dbReference>
<dbReference type="Proteomes" id="UP000481872">
    <property type="component" value="Unassembled WGS sequence"/>
</dbReference>
<dbReference type="Gene3D" id="3.30.390.10">
    <property type="entry name" value="Enolase-like, N-terminal domain"/>
    <property type="match status" value="1"/>
</dbReference>
<accession>A0A6M0H236</accession>
<evidence type="ECO:0000256" key="7">
    <source>
        <dbReference type="PIRSR" id="PIRSR634603-3"/>
    </source>
</evidence>
<comment type="similarity">
    <text evidence="1 8">Belongs to the mandelate racemase/muconate lactonizing enzyme family.</text>
</comment>
<feature type="binding site" evidence="7">
    <location>
        <position position="243"/>
    </location>
    <ligand>
        <name>Mg(2+)</name>
        <dbReference type="ChEBI" id="CHEBI:18420"/>
    </ligand>
</feature>
<sequence length="365" mass="40594">MKIKEIKIGKIDIPLKRKYKLPTREITTSEEVVIKIITDTGEIGYGSAAPAPMVTGETENSIIGAIRYIENYIKGMEISSLESIIATMEKVIRRNPSAKAAIDIALYDLAGKKYNEPLYKFLGGNTNFTITDTTIMNDSIENMAKNSLEAMLNGYADLKIKLGYGSFEKDIEILQAIKKSIRKSARIRIDGSGAWSAKEAIKIIRKCEEIGLDIDFVEQPVKYWDIEGLKQVKDSVDTMILADESVFGYSSAEAFRVIKNRTCDYINLKLMKSGGIHNAIKIYNMAETMDIKCMMGCMIESKIGITAAASMAMAKDNMITSDLDTMLIFEEDPIVGGATFEKNKIILNDEPGLGIKEIKGWKEIK</sequence>
<keyword evidence="11" id="KW-1185">Reference proteome</keyword>
<evidence type="ECO:0000256" key="2">
    <source>
        <dbReference type="ARBA" id="ARBA00022723"/>
    </source>
</evidence>
<dbReference type="Gene3D" id="3.20.20.120">
    <property type="entry name" value="Enolase-like C-terminal domain"/>
    <property type="match status" value="1"/>
</dbReference>
<comment type="cofactor">
    <cofactor evidence="7 8">
        <name>Mg(2+)</name>
        <dbReference type="ChEBI" id="CHEBI:18420"/>
    </cofactor>
    <text evidence="7 8">Binds 1 Mg(2+) ion per subunit.</text>
</comment>
<dbReference type="AlphaFoldDB" id="A0A6M0H236"/>
<feature type="binding site" evidence="6">
    <location>
        <position position="322"/>
    </location>
    <ligand>
        <name>substrate</name>
    </ligand>
</feature>
<evidence type="ECO:0000259" key="9">
    <source>
        <dbReference type="SMART" id="SM00922"/>
    </source>
</evidence>
<evidence type="ECO:0000256" key="4">
    <source>
        <dbReference type="ARBA" id="ARBA00023235"/>
    </source>
</evidence>
<organism evidence="10 11">
    <name type="scientific">Clostridium senegalense</name>
    <dbReference type="NCBI Taxonomy" id="1465809"/>
    <lineage>
        <taxon>Bacteria</taxon>
        <taxon>Bacillati</taxon>
        <taxon>Bacillota</taxon>
        <taxon>Clostridia</taxon>
        <taxon>Eubacteriales</taxon>
        <taxon>Clostridiaceae</taxon>
        <taxon>Clostridium</taxon>
    </lineage>
</organism>
<dbReference type="PANTHER" id="PTHR48073:SF2">
    <property type="entry name" value="O-SUCCINYLBENZOATE SYNTHASE"/>
    <property type="match status" value="1"/>
</dbReference>
<dbReference type="SMART" id="SM00922">
    <property type="entry name" value="MR_MLE"/>
    <property type="match status" value="1"/>
</dbReference>
<dbReference type="Pfam" id="PF02746">
    <property type="entry name" value="MR_MLE_N"/>
    <property type="match status" value="1"/>
</dbReference>
<dbReference type="InterPro" id="IPR034603">
    <property type="entry name" value="Dipeptide_epimerase"/>
</dbReference>
<name>A0A6M0H236_9CLOT</name>
<feature type="binding site" evidence="6">
    <location>
        <position position="134"/>
    </location>
    <ligand>
        <name>substrate</name>
    </ligand>
</feature>
<dbReference type="SFLD" id="SFLDS00001">
    <property type="entry name" value="Enolase"/>
    <property type="match status" value="1"/>
</dbReference>
<dbReference type="GO" id="GO:0016855">
    <property type="term" value="F:racemase and epimerase activity, acting on amino acids and derivatives"/>
    <property type="evidence" value="ECO:0007669"/>
    <property type="project" value="UniProtKB-UniRule"/>
</dbReference>
<evidence type="ECO:0000313" key="11">
    <source>
        <dbReference type="Proteomes" id="UP000481872"/>
    </source>
</evidence>
<dbReference type="GO" id="GO:0006518">
    <property type="term" value="P:peptide metabolic process"/>
    <property type="evidence" value="ECO:0007669"/>
    <property type="project" value="UniProtKB-ARBA"/>
</dbReference>
<feature type="binding site" evidence="7">
    <location>
        <position position="190"/>
    </location>
    <ligand>
        <name>Mg(2+)</name>
        <dbReference type="ChEBI" id="CHEBI:18420"/>
    </ligand>
</feature>
<dbReference type="EC" id="5.1.1.-" evidence="8"/>
<feature type="binding site" evidence="6">
    <location>
        <position position="324"/>
    </location>
    <ligand>
        <name>substrate</name>
    </ligand>
</feature>
<keyword evidence="4 8" id="KW-0413">Isomerase</keyword>
<dbReference type="SUPFAM" id="SSF51604">
    <property type="entry name" value="Enolase C-terminal domain-like"/>
    <property type="match status" value="1"/>
</dbReference>
<dbReference type="SUPFAM" id="SSF54826">
    <property type="entry name" value="Enolase N-terminal domain-like"/>
    <property type="match status" value="1"/>
</dbReference>
<feature type="domain" description="Mandelate racemase/muconate lactonizing enzyme C-terminal" evidence="9">
    <location>
        <begin position="140"/>
        <end position="239"/>
    </location>
</feature>
<dbReference type="InterPro" id="IPR013341">
    <property type="entry name" value="Mandelate_racemase_N_dom"/>
</dbReference>
<feature type="binding site" evidence="6">
    <location>
        <position position="297"/>
    </location>
    <ligand>
        <name>substrate</name>
    </ligand>
</feature>
<evidence type="ECO:0000256" key="1">
    <source>
        <dbReference type="ARBA" id="ARBA00008031"/>
    </source>
</evidence>
<feature type="binding site" evidence="7">
    <location>
        <position position="218"/>
    </location>
    <ligand>
        <name>Mg(2+)</name>
        <dbReference type="ChEBI" id="CHEBI:18420"/>
    </ligand>
</feature>
<evidence type="ECO:0000256" key="6">
    <source>
        <dbReference type="PIRSR" id="PIRSR634603-2"/>
    </source>
</evidence>
<dbReference type="FunFam" id="3.30.390.10:FF:000009">
    <property type="entry name" value="Hydrophobic dipeptide epimerase"/>
    <property type="match status" value="1"/>
</dbReference>
<dbReference type="Pfam" id="PF13378">
    <property type="entry name" value="MR_MLE_C"/>
    <property type="match status" value="1"/>
</dbReference>
<feature type="binding site" evidence="6">
    <location>
        <position position="299"/>
    </location>
    <ligand>
        <name>substrate</name>
    </ligand>
</feature>
<feature type="active site" description="Proton acceptor; specific for (S)-substrate epimerization" evidence="5">
    <location>
        <position position="269"/>
    </location>
</feature>
<dbReference type="GO" id="GO:0000287">
    <property type="term" value="F:magnesium ion binding"/>
    <property type="evidence" value="ECO:0007669"/>
    <property type="project" value="UniProtKB-ARBA"/>
</dbReference>
<keyword evidence="3 7" id="KW-0460">Magnesium</keyword>
<evidence type="ECO:0000256" key="5">
    <source>
        <dbReference type="PIRSR" id="PIRSR634603-1"/>
    </source>
</evidence>
<dbReference type="InterPro" id="IPR013342">
    <property type="entry name" value="Mandelate_racemase_C"/>
</dbReference>
<dbReference type="InterPro" id="IPR029065">
    <property type="entry name" value="Enolase_C-like"/>
</dbReference>
<proteinExistence type="inferred from homology"/>
<dbReference type="EMBL" id="JAAGPU010000002">
    <property type="protein sequence ID" value="NEU03682.1"/>
    <property type="molecule type" value="Genomic_DNA"/>
</dbReference>
<feature type="active site" description="Proton acceptor; specific for (R)-substrate epimerization" evidence="5">
    <location>
        <position position="161"/>
    </location>
</feature>
<dbReference type="SFLD" id="SFLDF00009">
    <property type="entry name" value="o-succinylbenzoate_synthase"/>
    <property type="match status" value="1"/>
</dbReference>